<dbReference type="Proteomes" id="UP000644699">
    <property type="component" value="Unassembled WGS sequence"/>
</dbReference>
<reference evidence="2" key="2">
    <citation type="submission" date="2020-09" db="EMBL/GenBank/DDBJ databases">
        <authorList>
            <person name="Sun Q."/>
            <person name="Zhou Y."/>
        </authorList>
    </citation>
    <scope>NUCLEOTIDE SEQUENCE</scope>
    <source>
        <strain evidence="2">CGMCC 1.15367</strain>
    </source>
</reference>
<sequence length="139" mass="15233">MFSKLILTSAVMLATATSAFGQADVVMSPNSRRPALLDEYTAFIGRDDLYSSNGERLTKAGQVLRQDRANFHLYGIRQRGDMSDSFFESKGNRPILEGMLAAGRMSREAASAIVAGGAFVRVQIWGYGNTGDYIRVEVE</sequence>
<dbReference type="AlphaFoldDB" id="A0A916ZEJ9"/>
<feature type="chain" id="PRO_5037886094" evidence="1">
    <location>
        <begin position="24"/>
        <end position="139"/>
    </location>
</feature>
<evidence type="ECO:0000256" key="1">
    <source>
        <dbReference type="SAM" id="SignalP"/>
    </source>
</evidence>
<reference evidence="2" key="1">
    <citation type="journal article" date="2014" name="Int. J. Syst. Evol. Microbiol.">
        <title>Complete genome sequence of Corynebacterium casei LMG S-19264T (=DSM 44701T), isolated from a smear-ripened cheese.</title>
        <authorList>
            <consortium name="US DOE Joint Genome Institute (JGI-PGF)"/>
            <person name="Walter F."/>
            <person name="Albersmeier A."/>
            <person name="Kalinowski J."/>
            <person name="Ruckert C."/>
        </authorList>
    </citation>
    <scope>NUCLEOTIDE SEQUENCE</scope>
    <source>
        <strain evidence="2">CGMCC 1.15367</strain>
    </source>
</reference>
<feature type="signal peptide" evidence="1">
    <location>
        <begin position="1"/>
        <end position="23"/>
    </location>
</feature>
<evidence type="ECO:0000313" key="3">
    <source>
        <dbReference type="Proteomes" id="UP000644699"/>
    </source>
</evidence>
<protein>
    <submittedName>
        <fullName evidence="2">Uncharacterized protein</fullName>
    </submittedName>
</protein>
<keyword evidence="3" id="KW-1185">Reference proteome</keyword>
<organism evidence="2 3">
    <name type="scientific">Aureimonas endophytica</name>
    <dbReference type="NCBI Taxonomy" id="2027858"/>
    <lineage>
        <taxon>Bacteria</taxon>
        <taxon>Pseudomonadati</taxon>
        <taxon>Pseudomonadota</taxon>
        <taxon>Alphaproteobacteria</taxon>
        <taxon>Hyphomicrobiales</taxon>
        <taxon>Aurantimonadaceae</taxon>
        <taxon>Aureimonas</taxon>
    </lineage>
</organism>
<accession>A0A916ZEJ9</accession>
<gene>
    <name evidence="2" type="ORF">GCM10011390_06290</name>
</gene>
<comment type="caution">
    <text evidence="2">The sequence shown here is derived from an EMBL/GenBank/DDBJ whole genome shotgun (WGS) entry which is preliminary data.</text>
</comment>
<proteinExistence type="predicted"/>
<dbReference type="RefSeq" id="WP_244639276.1">
    <property type="nucleotide sequence ID" value="NZ_BMIQ01000001.1"/>
</dbReference>
<keyword evidence="1" id="KW-0732">Signal</keyword>
<evidence type="ECO:0000313" key="2">
    <source>
        <dbReference type="EMBL" id="GGD90246.1"/>
    </source>
</evidence>
<dbReference type="EMBL" id="BMIQ01000001">
    <property type="protein sequence ID" value="GGD90246.1"/>
    <property type="molecule type" value="Genomic_DNA"/>
</dbReference>
<name>A0A916ZEJ9_9HYPH</name>